<dbReference type="GO" id="GO:0000009">
    <property type="term" value="F:alpha-1,6-mannosyltransferase activity"/>
    <property type="evidence" value="ECO:0007669"/>
    <property type="project" value="InterPro"/>
</dbReference>
<evidence type="ECO:0000313" key="2">
    <source>
        <dbReference type="EMBL" id="OBA20286.1"/>
    </source>
</evidence>
<dbReference type="InterPro" id="IPR029044">
    <property type="entry name" value="Nucleotide-diphossugar_trans"/>
</dbReference>
<keyword evidence="2" id="KW-0328">Glycosyltransferase</keyword>
<comment type="similarity">
    <text evidence="1">Belongs to the glycosyltransferase 32 family.</text>
</comment>
<evidence type="ECO:0000256" key="1">
    <source>
        <dbReference type="ARBA" id="ARBA00009003"/>
    </source>
</evidence>
<name>A0A1A0H8D6_9ASCO</name>
<dbReference type="AlphaFoldDB" id="A0A1A0H8D6"/>
<dbReference type="PANTHER" id="PTHR31834:SF1">
    <property type="entry name" value="INITIATION-SPECIFIC ALPHA-1,6-MANNOSYLTRANSFERASE"/>
    <property type="match status" value="1"/>
</dbReference>
<reference evidence="2 3" key="1">
    <citation type="submission" date="2016-05" db="EMBL/GenBank/DDBJ databases">
        <title>Comparative genomics of biotechnologically important yeasts.</title>
        <authorList>
            <consortium name="DOE Joint Genome Institute"/>
            <person name="Riley R."/>
            <person name="Haridas S."/>
            <person name="Wolfe K.H."/>
            <person name="Lopes M.R."/>
            <person name="Hittinger C.T."/>
            <person name="Goker M."/>
            <person name="Salamov A."/>
            <person name="Wisecaver J."/>
            <person name="Long T.M."/>
            <person name="Aerts A.L."/>
            <person name="Barry K."/>
            <person name="Choi C."/>
            <person name="Clum A."/>
            <person name="Coughlan A.Y."/>
            <person name="Deshpande S."/>
            <person name="Douglass A.P."/>
            <person name="Hanson S.J."/>
            <person name="Klenk H.-P."/>
            <person name="LaButti K."/>
            <person name="Lapidus A."/>
            <person name="Lindquist E."/>
            <person name="Lipzen A."/>
            <person name="Meier-kolthoff J.P."/>
            <person name="Ohm R.A."/>
            <person name="Otillar R.P."/>
            <person name="Pangilinan J."/>
            <person name="Peng Y."/>
            <person name="Rokas A."/>
            <person name="Rosa C.A."/>
            <person name="Scheuner C."/>
            <person name="Sibirny A.A."/>
            <person name="Slot J.C."/>
            <person name="Stielow J.B."/>
            <person name="Sun H."/>
            <person name="Kurtzman C.P."/>
            <person name="Blackwell M."/>
            <person name="Grigoriev I.V."/>
            <person name="Jeffries T.W."/>
        </authorList>
    </citation>
    <scope>NUCLEOTIDE SEQUENCE [LARGE SCALE GENOMIC DNA]</scope>
    <source>
        <strain evidence="2 3">NRRL YB-4993</strain>
    </source>
</reference>
<gene>
    <name evidence="2" type="ORF">METBIDRAFT_195570</name>
</gene>
<dbReference type="Gene3D" id="3.90.550.20">
    <property type="match status" value="1"/>
</dbReference>
<dbReference type="InterPro" id="IPR007577">
    <property type="entry name" value="GlycoTrfase_DXD_sugar-bd_CS"/>
</dbReference>
<dbReference type="InterPro" id="IPR039367">
    <property type="entry name" value="Och1-like"/>
</dbReference>
<keyword evidence="2" id="KW-0808">Transferase</keyword>
<dbReference type="STRING" id="869754.A0A1A0H8D6"/>
<dbReference type="Proteomes" id="UP000092555">
    <property type="component" value="Unassembled WGS sequence"/>
</dbReference>
<dbReference type="EMBL" id="LXTC01000004">
    <property type="protein sequence ID" value="OBA20286.1"/>
    <property type="molecule type" value="Genomic_DNA"/>
</dbReference>
<comment type="caution">
    <text evidence="2">The sequence shown here is derived from an EMBL/GenBank/DDBJ whole genome shotgun (WGS) entry which is preliminary data.</text>
</comment>
<dbReference type="Pfam" id="PF04488">
    <property type="entry name" value="Gly_transf_sug"/>
    <property type="match status" value="1"/>
</dbReference>
<dbReference type="PANTHER" id="PTHR31834">
    <property type="entry name" value="INITIATION-SPECIFIC ALPHA-1,6-MANNOSYLTRANSFERASE"/>
    <property type="match status" value="1"/>
</dbReference>
<sequence length="375" mass="42289">MGPSRRKARLLAAAVVLLFYTCYRTFGSTLSARQPGDKSRKLQFERVLQSQPDWRQDGINFQSARHLHMPPGSALHRQLEAAFPYEPQKGFPKTIWQTWKVGLEDGGFPSRYRGFQESWDQAGYSHHVLSDQQCDGLVRQLFEPVPDVVHAWQAMPKSILKADFFRYLVLYACGGVYSDIDTTALKPVDVWVSGNRTLYGRPNNAGLVVGIEADPDRPDWADWYARRIQFCKWTLQAKKGHPMLRGLIARITQLTLERKKNGQLAAVLGKDPGGDVMDWTGPGIFTDTVLAYMNGLVQPDALMAQPQDKHEPIVTWRVLTGMAVPLVLEDVLVLPITCFSPGVGHMGSRPTSDRWAYVQHVFLGSWKEKKAGKQR</sequence>
<proteinExistence type="inferred from homology"/>
<evidence type="ECO:0000313" key="3">
    <source>
        <dbReference type="Proteomes" id="UP000092555"/>
    </source>
</evidence>
<dbReference type="GeneID" id="30027844"/>
<keyword evidence="3" id="KW-1185">Reference proteome</keyword>
<dbReference type="GO" id="GO:0006487">
    <property type="term" value="P:protein N-linked glycosylation"/>
    <property type="evidence" value="ECO:0007669"/>
    <property type="project" value="TreeGrafter"/>
</dbReference>
<protein>
    <submittedName>
        <fullName evidence="2">Membrane-bound alpha-1,6 mannosyltransferase initiation-specific</fullName>
    </submittedName>
</protein>
<organism evidence="2 3">
    <name type="scientific">Metschnikowia bicuspidata var. bicuspidata NRRL YB-4993</name>
    <dbReference type="NCBI Taxonomy" id="869754"/>
    <lineage>
        <taxon>Eukaryota</taxon>
        <taxon>Fungi</taxon>
        <taxon>Dikarya</taxon>
        <taxon>Ascomycota</taxon>
        <taxon>Saccharomycotina</taxon>
        <taxon>Pichiomycetes</taxon>
        <taxon>Metschnikowiaceae</taxon>
        <taxon>Metschnikowia</taxon>
    </lineage>
</organism>
<dbReference type="RefSeq" id="XP_018710808.1">
    <property type="nucleotide sequence ID" value="XM_018854868.1"/>
</dbReference>
<dbReference type="GO" id="GO:0000136">
    <property type="term" value="C:mannan polymerase complex"/>
    <property type="evidence" value="ECO:0007669"/>
    <property type="project" value="TreeGrafter"/>
</dbReference>
<accession>A0A1A0H8D6</accession>
<dbReference type="OrthoDB" id="409543at2759"/>
<dbReference type="SUPFAM" id="SSF53448">
    <property type="entry name" value="Nucleotide-diphospho-sugar transferases"/>
    <property type="match status" value="1"/>
</dbReference>